<keyword evidence="3" id="KW-1185">Reference proteome</keyword>
<feature type="compositionally biased region" description="Basic residues" evidence="1">
    <location>
        <begin position="183"/>
        <end position="200"/>
    </location>
</feature>
<accession>A0A9X3F2I7</accession>
<dbReference type="EMBL" id="JAPNKE010000002">
    <property type="protein sequence ID" value="MCY1010206.1"/>
    <property type="molecule type" value="Genomic_DNA"/>
</dbReference>
<gene>
    <name evidence="2" type="ORF">OV079_32495</name>
</gene>
<feature type="compositionally biased region" description="Basic residues" evidence="1">
    <location>
        <begin position="262"/>
        <end position="285"/>
    </location>
</feature>
<dbReference type="InterPro" id="IPR019613">
    <property type="entry name" value="DUF4198"/>
</dbReference>
<dbReference type="AlphaFoldDB" id="A0A9X3F2I7"/>
<evidence type="ECO:0000256" key="1">
    <source>
        <dbReference type="SAM" id="MobiDB-lite"/>
    </source>
</evidence>
<feature type="compositionally biased region" description="Low complexity" evidence="1">
    <location>
        <begin position="52"/>
        <end position="74"/>
    </location>
</feature>
<organism evidence="2 3">
    <name type="scientific">Nannocystis pusilla</name>
    <dbReference type="NCBI Taxonomy" id="889268"/>
    <lineage>
        <taxon>Bacteria</taxon>
        <taxon>Pseudomonadati</taxon>
        <taxon>Myxococcota</taxon>
        <taxon>Polyangia</taxon>
        <taxon>Nannocystales</taxon>
        <taxon>Nannocystaceae</taxon>
        <taxon>Nannocystis</taxon>
    </lineage>
</organism>
<sequence length="361" mass="38842">MSLARPPARASARAPSVRPLASWKSPRNRGSDPGPLESSSGAAPAPPHARRPLGAPARHVRPPARVAPPRLSPSRSRENRGGRPAGVCCETVPPVRVLALGLLAALCVAFPARAHDYWLEFSPLSPAAGRARAQPVGRRGLRGRGPEGDGAPAPGLAAAGHRPGRARPAGAGARRDHAVPRPAARRRRRLPVRPRARGVAHRAEAAQVQPLPPPRGPGRRPRRAQAGRRAPAARARALHPLPQELRAGRRRDRRRLDPRPRPPPRARPRPRPRRPAPRRPPRRPARFAGEPLAGARVEAFTRGREGRVAAQAATTDADGRVTFTVSAAGPWLLRAVHMQRCAGCKDADWDSSWSSYGFAVR</sequence>
<feature type="compositionally biased region" description="Low complexity" evidence="1">
    <location>
        <begin position="33"/>
        <end position="43"/>
    </location>
</feature>
<feature type="region of interest" description="Disordered" evidence="1">
    <location>
        <begin position="128"/>
        <end position="294"/>
    </location>
</feature>
<evidence type="ECO:0000313" key="2">
    <source>
        <dbReference type="EMBL" id="MCY1010206.1"/>
    </source>
</evidence>
<proteinExistence type="predicted"/>
<dbReference type="Pfam" id="PF10670">
    <property type="entry name" value="DUF4198"/>
    <property type="match status" value="1"/>
</dbReference>
<feature type="compositionally biased region" description="Basic residues" evidence="1">
    <location>
        <begin position="217"/>
        <end position="226"/>
    </location>
</feature>
<name>A0A9X3F2I7_9BACT</name>
<reference evidence="2" key="1">
    <citation type="submission" date="2022-11" db="EMBL/GenBank/DDBJ databases">
        <title>Minimal conservation of predation-associated metabolite biosynthetic gene clusters underscores biosynthetic potential of Myxococcota including descriptions for ten novel species: Archangium lansinium sp. nov., Myxococcus landrumus sp. nov., Nannocystis bai.</title>
        <authorList>
            <person name="Ahearne A."/>
            <person name="Stevens C."/>
            <person name="Phillips K."/>
        </authorList>
    </citation>
    <scope>NUCLEOTIDE SEQUENCE</scope>
    <source>
        <strain evidence="2">Na p29</strain>
    </source>
</reference>
<feature type="region of interest" description="Disordered" evidence="1">
    <location>
        <begin position="1"/>
        <end position="88"/>
    </location>
</feature>
<evidence type="ECO:0000313" key="3">
    <source>
        <dbReference type="Proteomes" id="UP001150924"/>
    </source>
</evidence>
<dbReference type="Proteomes" id="UP001150924">
    <property type="component" value="Unassembled WGS sequence"/>
</dbReference>
<feature type="compositionally biased region" description="Low complexity" evidence="1">
    <location>
        <begin position="227"/>
        <end position="243"/>
    </location>
</feature>
<protein>
    <submittedName>
        <fullName evidence="2">DUF4198 domain-containing protein</fullName>
    </submittedName>
</protein>
<feature type="compositionally biased region" description="Low complexity" evidence="1">
    <location>
        <begin position="1"/>
        <end position="22"/>
    </location>
</feature>
<feature type="compositionally biased region" description="Low complexity" evidence="1">
    <location>
        <begin position="149"/>
        <end position="172"/>
    </location>
</feature>
<comment type="caution">
    <text evidence="2">The sequence shown here is derived from an EMBL/GenBank/DDBJ whole genome shotgun (WGS) entry which is preliminary data.</text>
</comment>